<protein>
    <submittedName>
        <fullName evidence="1">Uncharacterized protein</fullName>
    </submittedName>
</protein>
<accession>A0ACC2MJC2</accession>
<gene>
    <name evidence="1" type="ORF">MRB53_007487</name>
</gene>
<dbReference type="Proteomes" id="UP001234297">
    <property type="component" value="Chromosome 2"/>
</dbReference>
<reference evidence="1 2" key="1">
    <citation type="journal article" date="2022" name="Hortic Res">
        <title>A haplotype resolved chromosomal level avocado genome allows analysis of novel avocado genes.</title>
        <authorList>
            <person name="Nath O."/>
            <person name="Fletcher S.J."/>
            <person name="Hayward A."/>
            <person name="Shaw L.M."/>
            <person name="Masouleh A.K."/>
            <person name="Furtado A."/>
            <person name="Henry R.J."/>
            <person name="Mitter N."/>
        </authorList>
    </citation>
    <scope>NUCLEOTIDE SEQUENCE [LARGE SCALE GENOMIC DNA]</scope>
    <source>
        <strain evidence="2">cv. Hass</strain>
    </source>
</reference>
<organism evidence="1 2">
    <name type="scientific">Persea americana</name>
    <name type="common">Avocado</name>
    <dbReference type="NCBI Taxonomy" id="3435"/>
    <lineage>
        <taxon>Eukaryota</taxon>
        <taxon>Viridiplantae</taxon>
        <taxon>Streptophyta</taxon>
        <taxon>Embryophyta</taxon>
        <taxon>Tracheophyta</taxon>
        <taxon>Spermatophyta</taxon>
        <taxon>Magnoliopsida</taxon>
        <taxon>Magnoliidae</taxon>
        <taxon>Laurales</taxon>
        <taxon>Lauraceae</taxon>
        <taxon>Persea</taxon>
    </lineage>
</organism>
<evidence type="ECO:0000313" key="1">
    <source>
        <dbReference type="EMBL" id="KAJ8645739.1"/>
    </source>
</evidence>
<sequence>MSPMAQHLRTLLIPLRASLVISPMAAAFMASLWSIIISWSYLELFLALCACFLLYECCKRKDESVPNWPIIGMLPTVLLNIHCIHDRMTEVVRDHGGTFKFNGPWFTRMDILCTCDPADINYIYNTNFSSFPKGPEFARIFDIFGESIINSDSESWRIQRKVAHGLMSSKKFRTFVNRTSQAKVNGLMHVLKHKANQDQGVMDLQDLFQRFTFDNTCILVFGADPGSLSVELPMVPLARAMDDAMEALAFRNAVPESWWMLLKWLKIGKEKKLAEAWKTFDHFANQVISMRREELNKSTRHAGDADCEKGSDLLTAYIDYQLDDELPLPKNPEVETKILEELRDNSPELREKRQGELKEFDAEELSKSVYLHAALCESLRLFPPVPFEYTSVVQPEVLPRGPEFSRIFGIFGESNINSDFESWRIQRKLAHSILSSKRFRTFVSRTSQAKVKDVMHVLKHIASQDQGVIDLQDLFQTFTFDNTCTLIYGTDPGSPSGGNANGSICTGNGRYDGSSGLPECSARELVEVAKVAQDWQGEEIG</sequence>
<comment type="caution">
    <text evidence="1">The sequence shown here is derived from an EMBL/GenBank/DDBJ whole genome shotgun (WGS) entry which is preliminary data.</text>
</comment>
<proteinExistence type="predicted"/>
<keyword evidence="2" id="KW-1185">Reference proteome</keyword>
<name>A0ACC2MJC2_PERAE</name>
<evidence type="ECO:0000313" key="2">
    <source>
        <dbReference type="Proteomes" id="UP001234297"/>
    </source>
</evidence>
<dbReference type="EMBL" id="CM056810">
    <property type="protein sequence ID" value="KAJ8645739.1"/>
    <property type="molecule type" value="Genomic_DNA"/>
</dbReference>